<dbReference type="VEuPathDB" id="VectorBase:AQUA003504"/>
<protein>
    <submittedName>
        <fullName evidence="1">Uncharacterized protein</fullName>
    </submittedName>
</protein>
<evidence type="ECO:0000313" key="1">
    <source>
        <dbReference type="EnsemblMetazoa" id="AQUA003504-PA"/>
    </source>
</evidence>
<organism evidence="1 2">
    <name type="scientific">Anopheles quadriannulatus</name>
    <name type="common">Mosquito</name>
    <dbReference type="NCBI Taxonomy" id="34691"/>
    <lineage>
        <taxon>Eukaryota</taxon>
        <taxon>Metazoa</taxon>
        <taxon>Ecdysozoa</taxon>
        <taxon>Arthropoda</taxon>
        <taxon>Hexapoda</taxon>
        <taxon>Insecta</taxon>
        <taxon>Pterygota</taxon>
        <taxon>Neoptera</taxon>
        <taxon>Endopterygota</taxon>
        <taxon>Diptera</taxon>
        <taxon>Nematocera</taxon>
        <taxon>Culicoidea</taxon>
        <taxon>Culicidae</taxon>
        <taxon>Anophelinae</taxon>
        <taxon>Anopheles</taxon>
    </lineage>
</organism>
<accession>A0A182X137</accession>
<dbReference type="Proteomes" id="UP000076407">
    <property type="component" value="Unassembled WGS sequence"/>
</dbReference>
<reference evidence="1" key="1">
    <citation type="submission" date="2020-05" db="UniProtKB">
        <authorList>
            <consortium name="EnsemblMetazoa"/>
        </authorList>
    </citation>
    <scope>IDENTIFICATION</scope>
    <source>
        <strain evidence="1">SANGQUA</strain>
    </source>
</reference>
<keyword evidence="2" id="KW-1185">Reference proteome</keyword>
<name>A0A182X137_ANOQN</name>
<dbReference type="AlphaFoldDB" id="A0A182X137"/>
<sequence>MALAAVADAGLAPLLYGAPLAIAAPHTTVVQSNSDAKLITTAPAYSYAAAPLAYPYAAAGAPLATIGVMYFHETIQNRSTLRSIMNSTSRTNCSHP</sequence>
<proteinExistence type="predicted"/>
<dbReference type="EnsemblMetazoa" id="AQUA003504-RA">
    <property type="protein sequence ID" value="AQUA003504-PA"/>
    <property type="gene ID" value="AQUA003504"/>
</dbReference>
<evidence type="ECO:0000313" key="2">
    <source>
        <dbReference type="Proteomes" id="UP000076407"/>
    </source>
</evidence>